<dbReference type="Gene3D" id="3.30.2340.10">
    <property type="entry name" value="TruD, insertion domain"/>
    <property type="match status" value="1"/>
</dbReference>
<dbReference type="InterPro" id="IPR011760">
    <property type="entry name" value="PsdUridine_synth_TruD_insert"/>
</dbReference>
<dbReference type="AlphaFoldDB" id="A0A423PXX1"/>
<dbReference type="EMBL" id="AYKH01000001">
    <property type="protein sequence ID" value="ROO30322.1"/>
    <property type="molecule type" value="Genomic_DNA"/>
</dbReference>
<evidence type="ECO:0000256" key="4">
    <source>
        <dbReference type="HAMAP-Rule" id="MF_01082"/>
    </source>
</evidence>
<evidence type="ECO:0000313" key="7">
    <source>
        <dbReference type="Proteomes" id="UP000283993"/>
    </source>
</evidence>
<name>A0A423PXX1_9GAMM</name>
<dbReference type="PROSITE" id="PS01268">
    <property type="entry name" value="UPF0024"/>
    <property type="match status" value="1"/>
</dbReference>
<dbReference type="InterPro" id="IPR043165">
    <property type="entry name" value="TruD_insert_sf"/>
</dbReference>
<comment type="caution">
    <text evidence="6">The sequence shown here is derived from an EMBL/GenBank/DDBJ whole genome shotgun (WGS) entry which is preliminary data.</text>
</comment>
<dbReference type="GO" id="GO:0003723">
    <property type="term" value="F:RNA binding"/>
    <property type="evidence" value="ECO:0007669"/>
    <property type="project" value="InterPro"/>
</dbReference>
<comment type="similarity">
    <text evidence="1 4">Belongs to the pseudouridine synthase TruD family.</text>
</comment>
<organism evidence="6 7">
    <name type="scientific">Salinisphaera orenii MK-B5</name>
    <dbReference type="NCBI Taxonomy" id="856730"/>
    <lineage>
        <taxon>Bacteria</taxon>
        <taxon>Pseudomonadati</taxon>
        <taxon>Pseudomonadota</taxon>
        <taxon>Gammaproteobacteria</taxon>
        <taxon>Salinisphaerales</taxon>
        <taxon>Salinisphaeraceae</taxon>
        <taxon>Salinisphaera</taxon>
    </lineage>
</organism>
<dbReference type="SUPFAM" id="SSF55120">
    <property type="entry name" value="Pseudouridine synthase"/>
    <property type="match status" value="1"/>
</dbReference>
<dbReference type="InterPro" id="IPR042214">
    <property type="entry name" value="TruD_catalytic"/>
</dbReference>
<evidence type="ECO:0000256" key="3">
    <source>
        <dbReference type="ARBA" id="ARBA00023235"/>
    </source>
</evidence>
<feature type="domain" description="TRUD" evidence="5">
    <location>
        <begin position="155"/>
        <end position="304"/>
    </location>
</feature>
<keyword evidence="7" id="KW-1185">Reference proteome</keyword>
<comment type="function">
    <text evidence="4">Responsible for synthesis of pseudouridine from uracil-13 in transfer RNAs.</text>
</comment>
<accession>A0A423PXX1</accession>
<dbReference type="EC" id="5.4.99.27" evidence="4"/>
<dbReference type="GO" id="GO:0005829">
    <property type="term" value="C:cytosol"/>
    <property type="evidence" value="ECO:0007669"/>
    <property type="project" value="TreeGrafter"/>
</dbReference>
<dbReference type="PANTHER" id="PTHR47811">
    <property type="entry name" value="TRNA PSEUDOURIDINE SYNTHASE D"/>
    <property type="match status" value="1"/>
</dbReference>
<evidence type="ECO:0000313" key="6">
    <source>
        <dbReference type="EMBL" id="ROO30322.1"/>
    </source>
</evidence>
<gene>
    <name evidence="4" type="primary">truD</name>
    <name evidence="6" type="ORF">SAOR_00245</name>
</gene>
<keyword evidence="2 4" id="KW-0819">tRNA processing</keyword>
<evidence type="ECO:0000256" key="1">
    <source>
        <dbReference type="ARBA" id="ARBA00007953"/>
    </source>
</evidence>
<evidence type="ECO:0000256" key="2">
    <source>
        <dbReference type="ARBA" id="ARBA00022694"/>
    </source>
</evidence>
<dbReference type="Pfam" id="PF01142">
    <property type="entry name" value="TruD"/>
    <property type="match status" value="2"/>
</dbReference>
<dbReference type="Gene3D" id="3.30.2350.20">
    <property type="entry name" value="TruD, catalytic domain"/>
    <property type="match status" value="1"/>
</dbReference>
<protein>
    <recommendedName>
        <fullName evidence="4">tRNA pseudouridine synthase D</fullName>
        <ecNumber evidence="4">5.4.99.27</ecNumber>
    </recommendedName>
    <alternativeName>
        <fullName evidence="4">tRNA pseudouridine(13) synthase</fullName>
    </alternativeName>
    <alternativeName>
        <fullName evidence="4">tRNA pseudouridylate synthase D</fullName>
    </alternativeName>
    <alternativeName>
        <fullName evidence="4">tRNA-uridine isomerase D</fullName>
    </alternativeName>
</protein>
<dbReference type="InterPro" id="IPR001656">
    <property type="entry name" value="PsdUridine_synth_TruD"/>
</dbReference>
<keyword evidence="3 4" id="KW-0413">Isomerase</keyword>
<proteinExistence type="inferred from homology"/>
<dbReference type="GO" id="GO:0160150">
    <property type="term" value="F:tRNA pseudouridine(13) synthase activity"/>
    <property type="evidence" value="ECO:0007669"/>
    <property type="project" value="UniProtKB-EC"/>
</dbReference>
<reference evidence="6 7" key="1">
    <citation type="submission" date="2013-10" db="EMBL/GenBank/DDBJ databases">
        <title>Salinisphaera orenii MK-B5 Genome Sequencing.</title>
        <authorList>
            <person name="Lai Q."/>
            <person name="Li C."/>
            <person name="Shao Z."/>
        </authorList>
    </citation>
    <scope>NUCLEOTIDE SEQUENCE [LARGE SCALE GENOMIC DNA]</scope>
    <source>
        <strain evidence="6 7">MK-B5</strain>
    </source>
</reference>
<dbReference type="PROSITE" id="PS50984">
    <property type="entry name" value="TRUD"/>
    <property type="match status" value="1"/>
</dbReference>
<dbReference type="Proteomes" id="UP000283993">
    <property type="component" value="Unassembled WGS sequence"/>
</dbReference>
<dbReference type="GO" id="GO:0031119">
    <property type="term" value="P:tRNA pseudouridine synthesis"/>
    <property type="evidence" value="ECO:0007669"/>
    <property type="project" value="UniProtKB-UniRule"/>
</dbReference>
<dbReference type="PANTHER" id="PTHR47811:SF1">
    <property type="entry name" value="TRNA PSEUDOURIDINE SYNTHASE D"/>
    <property type="match status" value="1"/>
</dbReference>
<comment type="catalytic activity">
    <reaction evidence="4">
        <text>uridine(13) in tRNA = pseudouridine(13) in tRNA</text>
        <dbReference type="Rhea" id="RHEA:42540"/>
        <dbReference type="Rhea" id="RHEA-COMP:10105"/>
        <dbReference type="Rhea" id="RHEA-COMP:10106"/>
        <dbReference type="ChEBI" id="CHEBI:65314"/>
        <dbReference type="ChEBI" id="CHEBI:65315"/>
        <dbReference type="EC" id="5.4.99.27"/>
    </reaction>
</comment>
<evidence type="ECO:0000259" key="5">
    <source>
        <dbReference type="PROSITE" id="PS50984"/>
    </source>
</evidence>
<dbReference type="InterPro" id="IPR050170">
    <property type="entry name" value="TruD_pseudoU_synthase"/>
</dbReference>
<dbReference type="RefSeq" id="WP_221179818.1">
    <property type="nucleotide sequence ID" value="NZ_AYKH01000001.1"/>
</dbReference>
<dbReference type="InterPro" id="IPR020119">
    <property type="entry name" value="PsdUridine_synth_TruD_CS"/>
</dbReference>
<dbReference type="InterPro" id="IPR020103">
    <property type="entry name" value="PsdUridine_synth_cat_dom_sf"/>
</dbReference>
<sequence>MDVAALAHARGAPPPCRGRIRVEPADFRVDEDCAIEHTGSGEHLWCRIEKTGLTTHDAVQAISRRAGVHPRHIGVAGLKDRHAVTRQWLSIAWPVHDPLPDLDDLPGVRIESMVRHERKLKRGAHRGNRFVIRIRDLTGDTAALDEDIRRVAACGVPNYFGAQRFGHGGRNIDLARRLFAGRRLSRNRRGFALSAARSLLFNAVLDARVRDGSWQRLLDGEAVMLDGSHSLFARNETEQAAEALEARLAAFDIHPSGPLPGRSDGDVVSGIAAELESAVLADYPDLTAGLAEAGLDGARRALRLPVRELEWHRDGDALTLSFRLPTGAFATSVLREIVDTAEAGAESADGA</sequence>
<feature type="active site" description="Nucleophile" evidence="4">
    <location>
        <position position="80"/>
    </location>
</feature>
<dbReference type="HAMAP" id="MF_01082">
    <property type="entry name" value="TruD"/>
    <property type="match status" value="1"/>
</dbReference>